<dbReference type="PRINTS" id="PR00377">
    <property type="entry name" value="IMPHPHTASES"/>
</dbReference>
<dbReference type="EC" id="3.1.3.11" evidence="3"/>
<dbReference type="Proteomes" id="UP000292580">
    <property type="component" value="Unassembled WGS sequence"/>
</dbReference>
<dbReference type="GO" id="GO:0006020">
    <property type="term" value="P:inositol metabolic process"/>
    <property type="evidence" value="ECO:0007669"/>
    <property type="project" value="TreeGrafter"/>
</dbReference>
<evidence type="ECO:0000256" key="4">
    <source>
        <dbReference type="ARBA" id="ARBA00022723"/>
    </source>
</evidence>
<proteinExistence type="inferred from homology"/>
<dbReference type="InterPro" id="IPR020583">
    <property type="entry name" value="Inositol_monoP_metal-BS"/>
</dbReference>
<dbReference type="GO" id="GO:0042132">
    <property type="term" value="F:fructose 1,6-bisphosphate 1-phosphatase activity"/>
    <property type="evidence" value="ECO:0007669"/>
    <property type="project" value="UniProtKB-EC"/>
</dbReference>
<organism evidence="10 11">
    <name type="scientific">Methanofollis fontis</name>
    <dbReference type="NCBI Taxonomy" id="2052832"/>
    <lineage>
        <taxon>Archaea</taxon>
        <taxon>Methanobacteriati</taxon>
        <taxon>Methanobacteriota</taxon>
        <taxon>Stenosarchaea group</taxon>
        <taxon>Methanomicrobia</taxon>
        <taxon>Methanomicrobiales</taxon>
        <taxon>Methanomicrobiaceae</taxon>
        <taxon>Methanofollis</taxon>
    </lineage>
</organism>
<feature type="binding site" evidence="9">
    <location>
        <position position="84"/>
    </location>
    <ligand>
        <name>Mg(2+)</name>
        <dbReference type="ChEBI" id="CHEBI:18420"/>
        <label>1</label>
        <note>catalytic</note>
    </ligand>
</feature>
<dbReference type="Gene3D" id="3.40.190.80">
    <property type="match status" value="1"/>
</dbReference>
<dbReference type="GO" id="GO:0046872">
    <property type="term" value="F:metal ion binding"/>
    <property type="evidence" value="ECO:0007669"/>
    <property type="project" value="UniProtKB-KW"/>
</dbReference>
<dbReference type="GO" id="GO:0008934">
    <property type="term" value="F:inositol monophosphate 1-phosphatase activity"/>
    <property type="evidence" value="ECO:0007669"/>
    <property type="project" value="TreeGrafter"/>
</dbReference>
<dbReference type="OrthoDB" id="58111at2157"/>
<dbReference type="Gene3D" id="3.30.540.10">
    <property type="entry name" value="Fructose-1,6-Bisphosphatase, subunit A, domain 1"/>
    <property type="match status" value="1"/>
</dbReference>
<dbReference type="PANTHER" id="PTHR20854">
    <property type="entry name" value="INOSITOL MONOPHOSPHATASE"/>
    <property type="match status" value="1"/>
</dbReference>
<comment type="similarity">
    <text evidence="8">Belongs to the inositol monophosphatase superfamily. FBPase class 4 family.</text>
</comment>
<evidence type="ECO:0000313" key="11">
    <source>
        <dbReference type="Proteomes" id="UP000292580"/>
    </source>
</evidence>
<comment type="cofactor">
    <cofactor evidence="2 9">
        <name>Mg(2+)</name>
        <dbReference type="ChEBI" id="CHEBI:18420"/>
    </cofactor>
</comment>
<evidence type="ECO:0000256" key="5">
    <source>
        <dbReference type="ARBA" id="ARBA00022801"/>
    </source>
</evidence>
<dbReference type="PROSITE" id="PS00629">
    <property type="entry name" value="IMP_1"/>
    <property type="match status" value="1"/>
</dbReference>
<dbReference type="Pfam" id="PF00459">
    <property type="entry name" value="Inositol_P"/>
    <property type="match status" value="1"/>
</dbReference>
<dbReference type="GO" id="GO:0007165">
    <property type="term" value="P:signal transduction"/>
    <property type="evidence" value="ECO:0007669"/>
    <property type="project" value="TreeGrafter"/>
</dbReference>
<dbReference type="EMBL" id="PGCL01000003">
    <property type="protein sequence ID" value="TAJ43831.1"/>
    <property type="molecule type" value="Genomic_DNA"/>
</dbReference>
<dbReference type="SUPFAM" id="SSF56655">
    <property type="entry name" value="Carbohydrate phosphatase"/>
    <property type="match status" value="1"/>
</dbReference>
<evidence type="ECO:0000256" key="9">
    <source>
        <dbReference type="PIRSR" id="PIRSR600760-2"/>
    </source>
</evidence>
<comment type="caution">
    <text evidence="10">The sequence shown here is derived from an EMBL/GenBank/DDBJ whole genome shotgun (WGS) entry which is preliminary data.</text>
</comment>
<dbReference type="FunFam" id="3.40.190.80:FF:000020">
    <property type="entry name" value="Fructose-1,6-bisphosphatase/inositol-1-monophosphatase"/>
    <property type="match status" value="1"/>
</dbReference>
<evidence type="ECO:0000256" key="6">
    <source>
        <dbReference type="ARBA" id="ARBA00022842"/>
    </source>
</evidence>
<comment type="catalytic activity">
    <reaction evidence="1">
        <text>beta-D-fructose 1,6-bisphosphate + H2O = beta-D-fructose 6-phosphate + phosphate</text>
        <dbReference type="Rhea" id="RHEA:11064"/>
        <dbReference type="ChEBI" id="CHEBI:15377"/>
        <dbReference type="ChEBI" id="CHEBI:32966"/>
        <dbReference type="ChEBI" id="CHEBI:43474"/>
        <dbReference type="ChEBI" id="CHEBI:57634"/>
        <dbReference type="EC" id="3.1.3.11"/>
    </reaction>
</comment>
<feature type="binding site" evidence="9">
    <location>
        <position position="67"/>
    </location>
    <ligand>
        <name>Mg(2+)</name>
        <dbReference type="ChEBI" id="CHEBI:18420"/>
        <label>1</label>
        <note>catalytic</note>
    </ligand>
</feature>
<reference evidence="10 11" key="1">
    <citation type="submission" date="2017-11" db="EMBL/GenBank/DDBJ databases">
        <title>Isolation and Characterization of Methanofollis Species from Methane Seep Offshore SW Taiwan.</title>
        <authorList>
            <person name="Teng N.-H."/>
            <person name="Lai M.-C."/>
            <person name="Chen S.-C."/>
        </authorList>
    </citation>
    <scope>NUCLEOTIDE SEQUENCE [LARGE SCALE GENOMIC DNA]</scope>
    <source>
        <strain evidence="10 11">FWC-SCC2</strain>
    </source>
</reference>
<name>A0A483CR87_9EURY</name>
<keyword evidence="11" id="KW-1185">Reference proteome</keyword>
<evidence type="ECO:0000256" key="1">
    <source>
        <dbReference type="ARBA" id="ARBA00001273"/>
    </source>
</evidence>
<gene>
    <name evidence="10" type="ORF">CUJ86_07120</name>
</gene>
<keyword evidence="4 9" id="KW-0479">Metal-binding</keyword>
<keyword evidence="7" id="KW-0119">Carbohydrate metabolism</keyword>
<evidence type="ECO:0000256" key="8">
    <source>
        <dbReference type="ARBA" id="ARBA00038103"/>
    </source>
</evidence>
<dbReference type="InterPro" id="IPR000760">
    <property type="entry name" value="Inositol_monophosphatase-like"/>
</dbReference>
<protein>
    <recommendedName>
        <fullName evidence="3">fructose-bisphosphatase</fullName>
        <ecNumber evidence="3">3.1.3.11</ecNumber>
    </recommendedName>
</protein>
<dbReference type="NCBIfam" id="NF009321">
    <property type="entry name" value="PRK12676.1"/>
    <property type="match status" value="1"/>
</dbReference>
<feature type="binding site" evidence="9">
    <location>
        <position position="87"/>
    </location>
    <ligand>
        <name>Mg(2+)</name>
        <dbReference type="ChEBI" id="CHEBI:18420"/>
        <label>1</label>
        <note>catalytic</note>
    </ligand>
</feature>
<keyword evidence="6 9" id="KW-0460">Magnesium</keyword>
<dbReference type="RefSeq" id="WP_130646886.1">
    <property type="nucleotide sequence ID" value="NZ_PGCL01000003.1"/>
</dbReference>
<sequence length="258" mass="27898">MDFIRWCGEIADQVSDTIKDLAGNTEGSRYIRMGADGTPTERIDEAAEACVLEGLRENPFCSHLLSEELGRVWIGGEGGTVYLDPIDGSYNAVHNIPFYTISIAYGENGRLMKGYIRDLCNGETFSAVEGEGAYLDGRPITVSKTALLEESALSVYGRKFDPGTVLHLGEKVRRWRLLGASSLELAYVACGRLDGFVDVRNTLRVTDAAAGIVLCQEAGGMVSGAGGEAVHFPDDVRVGRCLVATNGNLHSKIVEYLR</sequence>
<accession>A0A483CR87</accession>
<evidence type="ECO:0000256" key="3">
    <source>
        <dbReference type="ARBA" id="ARBA00013093"/>
    </source>
</evidence>
<feature type="binding site" evidence="9">
    <location>
        <position position="207"/>
    </location>
    <ligand>
        <name>Mg(2+)</name>
        <dbReference type="ChEBI" id="CHEBI:18420"/>
        <label>1</label>
        <note>catalytic</note>
    </ligand>
</feature>
<evidence type="ECO:0000256" key="2">
    <source>
        <dbReference type="ARBA" id="ARBA00001946"/>
    </source>
</evidence>
<feature type="binding site" evidence="9">
    <location>
        <position position="86"/>
    </location>
    <ligand>
        <name>Mg(2+)</name>
        <dbReference type="ChEBI" id="CHEBI:18420"/>
        <label>1</label>
        <note>catalytic</note>
    </ligand>
</feature>
<evidence type="ECO:0000256" key="7">
    <source>
        <dbReference type="ARBA" id="ARBA00023277"/>
    </source>
</evidence>
<dbReference type="AlphaFoldDB" id="A0A483CR87"/>
<dbReference type="PANTHER" id="PTHR20854:SF4">
    <property type="entry name" value="INOSITOL-1-MONOPHOSPHATASE-RELATED"/>
    <property type="match status" value="1"/>
</dbReference>
<keyword evidence="5" id="KW-0378">Hydrolase</keyword>
<evidence type="ECO:0000313" key="10">
    <source>
        <dbReference type="EMBL" id="TAJ43831.1"/>
    </source>
</evidence>